<dbReference type="Gene3D" id="3.40.630.30">
    <property type="match status" value="1"/>
</dbReference>
<reference evidence="1 2" key="1">
    <citation type="submission" date="2020-11" db="EMBL/GenBank/DDBJ databases">
        <title>Complete genome sequence for Salinimonas sp. strain G2-b.</title>
        <authorList>
            <person name="Park S.-J."/>
        </authorList>
    </citation>
    <scope>NUCLEOTIDE SEQUENCE [LARGE SCALE GENOMIC DNA]</scope>
    <source>
        <strain evidence="1 2">G2-b</strain>
    </source>
</reference>
<gene>
    <name evidence="1" type="ORF">IT774_12835</name>
</gene>
<accession>A0A7S9DXD8</accession>
<evidence type="ECO:0000313" key="2">
    <source>
        <dbReference type="Proteomes" id="UP000595095"/>
    </source>
</evidence>
<dbReference type="KEGG" id="smaa:IT774_12835"/>
<evidence type="ECO:0000313" key="1">
    <source>
        <dbReference type="EMBL" id="QPG05020.1"/>
    </source>
</evidence>
<dbReference type="EMBL" id="CP064795">
    <property type="protein sequence ID" value="QPG05020.1"/>
    <property type="molecule type" value="Genomic_DNA"/>
</dbReference>
<dbReference type="SUPFAM" id="SSF55729">
    <property type="entry name" value="Acyl-CoA N-acyltransferases (Nat)"/>
    <property type="match status" value="1"/>
</dbReference>
<dbReference type="InterPro" id="IPR016181">
    <property type="entry name" value="Acyl_CoA_acyltransferase"/>
</dbReference>
<proteinExistence type="predicted"/>
<protein>
    <submittedName>
        <fullName evidence="1">GNAT family N-acetyltransferase</fullName>
    </submittedName>
</protein>
<keyword evidence="1" id="KW-0808">Transferase</keyword>
<dbReference type="AlphaFoldDB" id="A0A7S9DXD8"/>
<organism evidence="1 2">
    <name type="scientific">Salinimonas marina</name>
    <dbReference type="NCBI Taxonomy" id="2785918"/>
    <lineage>
        <taxon>Bacteria</taxon>
        <taxon>Pseudomonadati</taxon>
        <taxon>Pseudomonadota</taxon>
        <taxon>Gammaproteobacteria</taxon>
        <taxon>Alteromonadales</taxon>
        <taxon>Alteromonadaceae</taxon>
        <taxon>Alteromonas/Salinimonas group</taxon>
        <taxon>Salinimonas</taxon>
    </lineage>
</organism>
<dbReference type="RefSeq" id="WP_195810111.1">
    <property type="nucleotide sequence ID" value="NZ_CP064795.1"/>
</dbReference>
<keyword evidence="2" id="KW-1185">Reference proteome</keyword>
<sequence>MSPPVTARLSHDTVQAIYLQADDLNVAASILYKAYHDDALFEHIFQAHREGYENRLRQAIKQELQACWDTEQILLGLFEDARLLAVACITKPLAGFAPGKIWHWRLKMMVTAGFVSTRQFIEKEEKIRSLVPANAFHMISLIGVRPDYQHQGLGHLLMGAIDTIIAEDDSSEGVGVFATVSAYRHFFEDGGYECVTPVHFDSVQGDVLYKKRVV</sequence>
<name>A0A7S9DXD8_9ALTE</name>
<dbReference type="GO" id="GO:0016747">
    <property type="term" value="F:acyltransferase activity, transferring groups other than amino-acyl groups"/>
    <property type="evidence" value="ECO:0007669"/>
    <property type="project" value="InterPro"/>
</dbReference>
<dbReference type="Proteomes" id="UP000595095">
    <property type="component" value="Chromosome"/>
</dbReference>